<dbReference type="GO" id="GO:0006364">
    <property type="term" value="P:rRNA processing"/>
    <property type="evidence" value="ECO:0007669"/>
    <property type="project" value="TreeGrafter"/>
</dbReference>
<dbReference type="PANTHER" id="PTHR34105">
    <property type="entry name" value="PROLINE-, GLUTAMIC ACID- AND LEUCINE-RICH PROTEIN 1"/>
    <property type="match status" value="1"/>
</dbReference>
<dbReference type="PANTHER" id="PTHR34105:SF1">
    <property type="entry name" value="PROLINE-, GLUTAMIC ACID- AND LEUCINE-RICH PROTEIN 1"/>
    <property type="match status" value="1"/>
</dbReference>
<name>A0A4U0U9X8_9PEZI</name>
<dbReference type="EMBL" id="NAJL01000009">
    <property type="protein sequence ID" value="TKA31075.1"/>
    <property type="molecule type" value="Genomic_DNA"/>
</dbReference>
<feature type="region of interest" description="Disordered" evidence="5">
    <location>
        <begin position="680"/>
        <end position="790"/>
    </location>
</feature>
<dbReference type="SUPFAM" id="SSF48371">
    <property type="entry name" value="ARM repeat"/>
    <property type="match status" value="1"/>
</dbReference>
<evidence type="ECO:0000256" key="5">
    <source>
        <dbReference type="SAM" id="MobiDB-lite"/>
    </source>
</evidence>
<feature type="compositionally biased region" description="Basic and acidic residues" evidence="5">
    <location>
        <begin position="680"/>
        <end position="695"/>
    </location>
</feature>
<evidence type="ECO:0000256" key="2">
    <source>
        <dbReference type="ARBA" id="ARBA00010511"/>
    </source>
</evidence>
<evidence type="ECO:0000256" key="1">
    <source>
        <dbReference type="ARBA" id="ARBA00004123"/>
    </source>
</evidence>
<reference evidence="7 8" key="1">
    <citation type="submission" date="2017-03" db="EMBL/GenBank/DDBJ databases">
        <title>Genomes of endolithic fungi from Antarctica.</title>
        <authorList>
            <person name="Coleine C."/>
            <person name="Masonjones S."/>
            <person name="Stajich J.E."/>
        </authorList>
    </citation>
    <scope>NUCLEOTIDE SEQUENCE [LARGE SCALE GENOMIC DNA]</scope>
    <source>
        <strain evidence="7 8">CCFEE 6315</strain>
    </source>
</reference>
<comment type="subcellular location">
    <subcellularLocation>
        <location evidence="1">Nucleus</location>
    </subcellularLocation>
</comment>
<feature type="region of interest" description="Disordered" evidence="5">
    <location>
        <begin position="469"/>
        <end position="488"/>
    </location>
</feature>
<evidence type="ECO:0000259" key="6">
    <source>
        <dbReference type="Pfam" id="PF08167"/>
    </source>
</evidence>
<proteinExistence type="inferred from homology"/>
<feature type="compositionally biased region" description="Acidic residues" evidence="5">
    <location>
        <begin position="778"/>
        <end position="790"/>
    </location>
</feature>
<feature type="domain" description="Pre-rRNA-processing protein RIX1 N-terminal" evidence="6">
    <location>
        <begin position="13"/>
        <end position="213"/>
    </location>
</feature>
<accession>A0A4U0U9X8</accession>
<feature type="compositionally biased region" description="Polar residues" evidence="5">
    <location>
        <begin position="469"/>
        <end position="478"/>
    </location>
</feature>
<evidence type="ECO:0000313" key="7">
    <source>
        <dbReference type="EMBL" id="TKA31075.1"/>
    </source>
</evidence>
<feature type="compositionally biased region" description="Low complexity" evidence="5">
    <location>
        <begin position="733"/>
        <end position="750"/>
    </location>
</feature>
<gene>
    <name evidence="7" type="ORF">B0A50_02043</name>
</gene>
<comment type="similarity">
    <text evidence="2">Belongs to the RIX1/PELP1 family.</text>
</comment>
<evidence type="ECO:0000313" key="8">
    <source>
        <dbReference type="Proteomes" id="UP000308549"/>
    </source>
</evidence>
<evidence type="ECO:0000256" key="3">
    <source>
        <dbReference type="ARBA" id="ARBA00021502"/>
    </source>
</evidence>
<dbReference type="AlphaFoldDB" id="A0A4U0U9X8"/>
<dbReference type="OrthoDB" id="20900at2759"/>
<dbReference type="Proteomes" id="UP000308549">
    <property type="component" value="Unassembled WGS sequence"/>
</dbReference>
<dbReference type="GO" id="GO:0005634">
    <property type="term" value="C:nucleus"/>
    <property type="evidence" value="ECO:0007669"/>
    <property type="project" value="UniProtKB-SubCell"/>
</dbReference>
<dbReference type="InterPro" id="IPR012583">
    <property type="entry name" value="RIX1_N"/>
</dbReference>
<protein>
    <recommendedName>
        <fullName evidence="3">Pre-rRNA-processing protein RIX1</fullName>
    </recommendedName>
</protein>
<keyword evidence="4" id="KW-0539">Nucleus</keyword>
<keyword evidence="8" id="KW-1185">Reference proteome</keyword>
<organism evidence="7 8">
    <name type="scientific">Salinomyces thailandicus</name>
    <dbReference type="NCBI Taxonomy" id="706561"/>
    <lineage>
        <taxon>Eukaryota</taxon>
        <taxon>Fungi</taxon>
        <taxon>Dikarya</taxon>
        <taxon>Ascomycota</taxon>
        <taxon>Pezizomycotina</taxon>
        <taxon>Dothideomycetes</taxon>
        <taxon>Dothideomycetidae</taxon>
        <taxon>Mycosphaerellales</taxon>
        <taxon>Teratosphaeriaceae</taxon>
        <taxon>Salinomyces</taxon>
    </lineage>
</organism>
<sequence length="790" mass="85150">MAVMTIQESAATLRAATYRLSSTPHRELPRTAPQIAAHLWTCKELLSSTPDTAKQSSEVSVTVHRFKTLLATLLQDRTIEGRWSAVVLTKAAVEAGGVEVLSKSNGWVRSLLGILKKHDPPTTRSLAVITLTRIFMLTWDHSNLVREITTPALPAFLSACLTNAENKRCSASELQTILEAFAVLVPRHPTIFRNNETQIRALLTKIISTTPSNPLADSHYTQQQQLTSQRLLALLHHCTPKQGAANNWDETLKAAITAAHNICDRLFRSVVETQSSSAGVQHSATQNVLLQGEAELESDVAFGLRGWKGVYAGSERLESLIAQIRAHIETGTGGAVTVRLGLIVDLLARLFSVKAPRGKDSLMQANNQVSKEERDALFRLLPSIHVAAVRLTITLLDRFGGVIASIAHSLLADIVDTFDTERHDIYLRTATYSLLASVLEVEGPSFQKQDVADVERVIRSCCLDISSATDRSTTQSPAVSGPGDRASNDAISLGIQASRTRSSHPTAWADLHNAANDLLPVCLAKLDPASVSAKTRALTDRTAILTRHKNALVASVLNNPLKSASGRSAPSLLPLLAKQYPDAYESEALLRPRMPVIRTGRSRVEGVDDDESMADGFEEDEDNDYGQAIPGSGTDEVLPTDGGVDAPGSKEVAEVTEDLYSASPPRQPVGAQATVVETVTEKRRADAAPDFERSAKRMHTPPVAETLLSSAPVAAMPTATAIPEQPSSSFVTAPEPSQRAASSSQAPASEVTREQPSADMNAGSDLDENDLPPLTMDSSDEEDEEEEDEE</sequence>
<comment type="caution">
    <text evidence="7">The sequence shown here is derived from an EMBL/GenBank/DDBJ whole genome shotgun (WGS) entry which is preliminary data.</text>
</comment>
<evidence type="ECO:0000256" key="4">
    <source>
        <dbReference type="ARBA" id="ARBA00023242"/>
    </source>
</evidence>
<dbReference type="InterPro" id="IPR016024">
    <property type="entry name" value="ARM-type_fold"/>
</dbReference>
<dbReference type="Pfam" id="PF08167">
    <property type="entry name" value="RIX1"/>
    <property type="match status" value="1"/>
</dbReference>
<feature type="region of interest" description="Disordered" evidence="5">
    <location>
        <begin position="616"/>
        <end position="637"/>
    </location>
</feature>